<dbReference type="EMBL" id="JAVIJP010000007">
    <property type="protein sequence ID" value="KAL3649681.1"/>
    <property type="molecule type" value="Genomic_DNA"/>
</dbReference>
<sequence>MAVSESIYSVALKPKLLRSLLREYVPDERHPFSNPSELTYVVSTVKTHKLLSDWTPQPVEQDLAEAWKSAVDSWVHRLLTLASSNLPDKCWAGICLLGLTSQECSSERFITSYAVWLDKLLSCVQPPEVSNFVKAATCASLSDMFTRLGGFSNAKKDGTSQASRAIQTTLKLLNEDSPAFVLEEAICLLCTMINLFPLSVHRHHDNFEAAIVLKIMSGKCCTSVLKKLAYGLSLLPKSKGDEDSWSLMMDKILLHINSQLNDAFQGLEEEARSTQTMKALCPAGKEPPLPLGGLAMSERISDLSSRRPERLLGSGVSTLMQCCCDMLTSSYPIMVSVPVFGLIALAGRVLMVDGSLSSSSYSFMTTLKQEFICSEIPLLQLHSLEILAAVVKVLGSQLLPHAAGIVQVMKEYLWTCKFPDLKIKAYIILKVLLLSMGIGTAIHISQDIVNNVCIDLDILGGEKDGKSAGIQTNVHQGLSNNSHQRKRKHSFMVRSSQEKSVHDHSEVGNPHNSTPISVKIAALEALEALLTMGGSMRSEIWRGNVDHLLITVARNAFKEGWSREENNFFVHGDPMPMWADFQLAALRALLASLLSPGRTRPSHLALGLELFHRGMQETGTKLGEYCGHALLALEVLIHPRALPLLQSSADDYKFISYKSHDARYQAGTVGEGPGEPESENDDLNENWLRNDGDEMETQITHTQKPPASGTNDKSTADTYENMSESLGFRNNINQRTTVDDGDIGARSGGGALESVELEPVSGRVALVENDVTVKSGVISEVCKGSVSVSGTENDERAAIVERISAIFESVDEMSDDSLPDIVDGDPDSD</sequence>
<comment type="subcellular location">
    <subcellularLocation>
        <location evidence="1">Nucleus</location>
    </subcellularLocation>
</comment>
<dbReference type="Proteomes" id="UP001632038">
    <property type="component" value="Unassembled WGS sequence"/>
</dbReference>
<evidence type="ECO:0000256" key="1">
    <source>
        <dbReference type="ARBA" id="ARBA00004123"/>
    </source>
</evidence>
<accession>A0ABD3E6B9</accession>
<keyword evidence="7" id="KW-1185">Reference proteome</keyword>
<organism evidence="6 7">
    <name type="scientific">Castilleja foliolosa</name>
    <dbReference type="NCBI Taxonomy" id="1961234"/>
    <lineage>
        <taxon>Eukaryota</taxon>
        <taxon>Viridiplantae</taxon>
        <taxon>Streptophyta</taxon>
        <taxon>Embryophyta</taxon>
        <taxon>Tracheophyta</taxon>
        <taxon>Spermatophyta</taxon>
        <taxon>Magnoliopsida</taxon>
        <taxon>eudicotyledons</taxon>
        <taxon>Gunneridae</taxon>
        <taxon>Pentapetalae</taxon>
        <taxon>asterids</taxon>
        <taxon>lamiids</taxon>
        <taxon>Lamiales</taxon>
        <taxon>Orobanchaceae</taxon>
        <taxon>Pedicularideae</taxon>
        <taxon>Castillejinae</taxon>
        <taxon>Castilleja</taxon>
    </lineage>
</organism>
<dbReference type="Pfam" id="PF08167">
    <property type="entry name" value="RIX1"/>
    <property type="match status" value="1"/>
</dbReference>
<evidence type="ECO:0000313" key="7">
    <source>
        <dbReference type="Proteomes" id="UP001632038"/>
    </source>
</evidence>
<feature type="compositionally biased region" description="Polar residues" evidence="4">
    <location>
        <begin position="472"/>
        <end position="482"/>
    </location>
</feature>
<dbReference type="InterPro" id="IPR016024">
    <property type="entry name" value="ARM-type_fold"/>
</dbReference>
<dbReference type="InterPro" id="IPR012583">
    <property type="entry name" value="RIX1_N"/>
</dbReference>
<dbReference type="SUPFAM" id="SSF48371">
    <property type="entry name" value="ARM repeat"/>
    <property type="match status" value="1"/>
</dbReference>
<evidence type="ECO:0000313" key="6">
    <source>
        <dbReference type="EMBL" id="KAL3649681.1"/>
    </source>
</evidence>
<protein>
    <recommendedName>
        <fullName evidence="5">Pre-rRNA-processing protein RIX1 N-terminal domain-containing protein</fullName>
    </recommendedName>
</protein>
<gene>
    <name evidence="6" type="ORF">CASFOL_006084</name>
</gene>
<feature type="region of interest" description="Disordered" evidence="4">
    <location>
        <begin position="698"/>
        <end position="717"/>
    </location>
</feature>
<keyword evidence="3" id="KW-0539">Nucleus</keyword>
<feature type="region of interest" description="Disordered" evidence="4">
    <location>
        <begin position="472"/>
        <end position="513"/>
    </location>
</feature>
<name>A0ABD3E6B9_9LAMI</name>
<dbReference type="GO" id="GO:0005634">
    <property type="term" value="C:nucleus"/>
    <property type="evidence" value="ECO:0007669"/>
    <property type="project" value="UniProtKB-SubCell"/>
</dbReference>
<feature type="compositionally biased region" description="Acidic residues" evidence="4">
    <location>
        <begin position="674"/>
        <end position="684"/>
    </location>
</feature>
<evidence type="ECO:0000256" key="4">
    <source>
        <dbReference type="SAM" id="MobiDB-lite"/>
    </source>
</evidence>
<comment type="caution">
    <text evidence="6">The sequence shown here is derived from an EMBL/GenBank/DDBJ whole genome shotgun (WGS) entry which is preliminary data.</text>
</comment>
<dbReference type="PANTHER" id="PTHR34105">
    <property type="entry name" value="PROLINE-, GLUTAMIC ACID- AND LEUCINE-RICH PROTEIN 1"/>
    <property type="match status" value="1"/>
</dbReference>
<dbReference type="AlphaFoldDB" id="A0ABD3E6B9"/>
<evidence type="ECO:0000259" key="5">
    <source>
        <dbReference type="Pfam" id="PF08167"/>
    </source>
</evidence>
<reference evidence="7" key="1">
    <citation type="journal article" date="2024" name="IScience">
        <title>Strigolactones Initiate the Formation of Haustorium-like Structures in Castilleja.</title>
        <authorList>
            <person name="Buerger M."/>
            <person name="Peterson D."/>
            <person name="Chory J."/>
        </authorList>
    </citation>
    <scope>NUCLEOTIDE SEQUENCE [LARGE SCALE GENOMIC DNA]</scope>
</reference>
<feature type="domain" description="Pre-rRNA-processing protein RIX1 N-terminal" evidence="5">
    <location>
        <begin position="18"/>
        <end position="218"/>
    </location>
</feature>
<dbReference type="PANTHER" id="PTHR34105:SF1">
    <property type="entry name" value="PROLINE-, GLUTAMIC ACID- AND LEUCINE-RICH PROTEIN 1"/>
    <property type="match status" value="1"/>
</dbReference>
<feature type="compositionally biased region" description="Basic and acidic residues" evidence="4">
    <location>
        <begin position="496"/>
        <end position="506"/>
    </location>
</feature>
<evidence type="ECO:0000256" key="2">
    <source>
        <dbReference type="ARBA" id="ARBA00010511"/>
    </source>
</evidence>
<evidence type="ECO:0000256" key="3">
    <source>
        <dbReference type="ARBA" id="ARBA00023242"/>
    </source>
</evidence>
<proteinExistence type="inferred from homology"/>
<comment type="similarity">
    <text evidence="2">Belongs to the RIX1/PELP1 family.</text>
</comment>
<feature type="region of interest" description="Disordered" evidence="4">
    <location>
        <begin position="665"/>
        <end position="688"/>
    </location>
</feature>